<dbReference type="AlphaFoldDB" id="A0A418X2G6"/>
<proteinExistence type="predicted"/>
<dbReference type="RefSeq" id="WP_119739370.1">
    <property type="nucleotide sequence ID" value="NZ_QYUN01000002.1"/>
</dbReference>
<dbReference type="Proteomes" id="UP000285190">
    <property type="component" value="Unassembled WGS sequence"/>
</dbReference>
<dbReference type="EMBL" id="QYUN01000002">
    <property type="protein sequence ID" value="RJG06626.1"/>
    <property type="molecule type" value="Genomic_DNA"/>
</dbReference>
<accession>A0A418X2G6</accession>
<reference evidence="1 2" key="1">
    <citation type="submission" date="2018-09" db="EMBL/GenBank/DDBJ databases">
        <authorList>
            <person name="Zhu H."/>
        </authorList>
    </citation>
    <scope>NUCLEOTIDE SEQUENCE [LARGE SCALE GENOMIC DNA]</scope>
    <source>
        <strain evidence="1 2">K2R10-39</strain>
    </source>
</reference>
<sequence>MTTITPFQNESDAIEIGGLTIENRLDRVELYGALQITKDKAGLEHAQELKQLIDAALASLRALDAQNALPQQIALAPVETVRNPFAD</sequence>
<comment type="caution">
    <text evidence="1">The sequence shown here is derived from an EMBL/GenBank/DDBJ whole genome shotgun (WGS) entry which is preliminary data.</text>
</comment>
<evidence type="ECO:0000313" key="1">
    <source>
        <dbReference type="EMBL" id="RJG06626.1"/>
    </source>
</evidence>
<gene>
    <name evidence="1" type="ORF">D3870_11930</name>
</gene>
<dbReference type="OrthoDB" id="5625257at2"/>
<protein>
    <submittedName>
        <fullName evidence="1">Uncharacterized protein</fullName>
    </submittedName>
</protein>
<name>A0A418X2G6_9BURK</name>
<keyword evidence="2" id="KW-1185">Reference proteome</keyword>
<organism evidence="1 2">
    <name type="scientific">Noviherbaspirillum cavernae</name>
    <dbReference type="NCBI Taxonomy" id="2320862"/>
    <lineage>
        <taxon>Bacteria</taxon>
        <taxon>Pseudomonadati</taxon>
        <taxon>Pseudomonadota</taxon>
        <taxon>Betaproteobacteria</taxon>
        <taxon>Burkholderiales</taxon>
        <taxon>Oxalobacteraceae</taxon>
        <taxon>Noviherbaspirillum</taxon>
    </lineage>
</organism>
<evidence type="ECO:0000313" key="2">
    <source>
        <dbReference type="Proteomes" id="UP000285190"/>
    </source>
</evidence>